<dbReference type="EMBL" id="VCQU01000009">
    <property type="protein sequence ID" value="NMN97979.1"/>
    <property type="molecule type" value="Genomic_DNA"/>
</dbReference>
<dbReference type="InterPro" id="IPR039298">
    <property type="entry name" value="ACOT13"/>
</dbReference>
<comment type="similarity">
    <text evidence="1">Belongs to the thioesterase PaaI family.</text>
</comment>
<name>A0A848KI65_9NOCA</name>
<dbReference type="InterPro" id="IPR003736">
    <property type="entry name" value="PAAI_dom"/>
</dbReference>
<dbReference type="AlphaFoldDB" id="A0A848KI65"/>
<dbReference type="Pfam" id="PF03061">
    <property type="entry name" value="4HBT"/>
    <property type="match status" value="1"/>
</dbReference>
<keyword evidence="2" id="KW-0378">Hydrolase</keyword>
<dbReference type="PANTHER" id="PTHR21660:SF1">
    <property type="entry name" value="ACYL-COENZYME A THIOESTERASE 13"/>
    <property type="match status" value="1"/>
</dbReference>
<accession>A0A848KI65</accession>
<feature type="domain" description="Thioesterase" evidence="3">
    <location>
        <begin position="43"/>
        <end position="118"/>
    </location>
</feature>
<evidence type="ECO:0000313" key="4">
    <source>
        <dbReference type="EMBL" id="NMN97979.1"/>
    </source>
</evidence>
<reference evidence="4 5" key="2">
    <citation type="submission" date="2020-06" db="EMBL/GenBank/DDBJ databases">
        <title>Antribacter stalactiti gen. nov., sp. nov., a new member of the family Nacardiaceae isolated from a cave.</title>
        <authorList>
            <person name="Kim I.S."/>
        </authorList>
    </citation>
    <scope>NUCLEOTIDE SEQUENCE [LARGE SCALE GENOMIC DNA]</scope>
    <source>
        <strain evidence="4 5">YC2-7</strain>
    </source>
</reference>
<evidence type="ECO:0000256" key="1">
    <source>
        <dbReference type="ARBA" id="ARBA00008324"/>
    </source>
</evidence>
<dbReference type="PANTHER" id="PTHR21660">
    <property type="entry name" value="THIOESTERASE SUPERFAMILY MEMBER-RELATED"/>
    <property type="match status" value="1"/>
</dbReference>
<proteinExistence type="inferred from homology"/>
<evidence type="ECO:0000259" key="3">
    <source>
        <dbReference type="Pfam" id="PF03061"/>
    </source>
</evidence>
<evidence type="ECO:0000256" key="2">
    <source>
        <dbReference type="ARBA" id="ARBA00022801"/>
    </source>
</evidence>
<dbReference type="RefSeq" id="WP_169591475.1">
    <property type="nucleotide sequence ID" value="NZ_VCQU01000009.1"/>
</dbReference>
<keyword evidence="5" id="KW-1185">Reference proteome</keyword>
<gene>
    <name evidence="4" type="ORF">FGL95_23355</name>
</gene>
<reference evidence="4 5" key="1">
    <citation type="submission" date="2019-05" db="EMBL/GenBank/DDBJ databases">
        <authorList>
            <person name="Lee S.D."/>
        </authorList>
    </citation>
    <scope>NUCLEOTIDE SEQUENCE [LARGE SCALE GENOMIC DNA]</scope>
    <source>
        <strain evidence="4 5">YC2-7</strain>
    </source>
</reference>
<dbReference type="Proteomes" id="UP000535543">
    <property type="component" value="Unassembled WGS sequence"/>
</dbReference>
<organism evidence="4 5">
    <name type="scientific">Antrihabitans stalactiti</name>
    <dbReference type="NCBI Taxonomy" id="2584121"/>
    <lineage>
        <taxon>Bacteria</taxon>
        <taxon>Bacillati</taxon>
        <taxon>Actinomycetota</taxon>
        <taxon>Actinomycetes</taxon>
        <taxon>Mycobacteriales</taxon>
        <taxon>Nocardiaceae</taxon>
        <taxon>Antrihabitans</taxon>
    </lineage>
</organism>
<dbReference type="SUPFAM" id="SSF54637">
    <property type="entry name" value="Thioesterase/thiol ester dehydrase-isomerase"/>
    <property type="match status" value="1"/>
</dbReference>
<protein>
    <submittedName>
        <fullName evidence="4">PaaI family thioesterase</fullName>
    </submittedName>
</protein>
<comment type="caution">
    <text evidence="4">The sequence shown here is derived from an EMBL/GenBank/DDBJ whole genome shotgun (WGS) entry which is preliminary data.</text>
</comment>
<dbReference type="GO" id="GO:0047617">
    <property type="term" value="F:fatty acyl-CoA hydrolase activity"/>
    <property type="evidence" value="ECO:0007669"/>
    <property type="project" value="InterPro"/>
</dbReference>
<dbReference type="CDD" id="cd03443">
    <property type="entry name" value="PaaI_thioesterase"/>
    <property type="match status" value="1"/>
</dbReference>
<dbReference type="Gene3D" id="3.10.129.10">
    <property type="entry name" value="Hotdog Thioesterase"/>
    <property type="match status" value="1"/>
</dbReference>
<dbReference type="InterPro" id="IPR006683">
    <property type="entry name" value="Thioestr_dom"/>
</dbReference>
<evidence type="ECO:0000313" key="5">
    <source>
        <dbReference type="Proteomes" id="UP000535543"/>
    </source>
</evidence>
<dbReference type="InterPro" id="IPR029069">
    <property type="entry name" value="HotDog_dom_sf"/>
</dbReference>
<sequence>MNPADIVASIPFAVTTGIELVSATPEEAVGRLEWAPDRTTIGGGMHGGAIMTLADTVGAVCAFLNLPPGASTSTTSSSTVFTRGVRSGTVTATARRLHAGRSTIAVVTEVRDDAGKLVAQVTQSQAVLAS</sequence>
<dbReference type="NCBIfam" id="TIGR00369">
    <property type="entry name" value="unchar_dom_1"/>
    <property type="match status" value="1"/>
</dbReference>